<dbReference type="Gene3D" id="1.25.10.10">
    <property type="entry name" value="Leucine-rich Repeat Variant"/>
    <property type="match status" value="1"/>
</dbReference>
<dbReference type="InterPro" id="IPR016024">
    <property type="entry name" value="ARM-type_fold"/>
</dbReference>
<dbReference type="RefSeq" id="WP_128675027.1">
    <property type="nucleotide sequence ID" value="NZ_RRCO01000007.1"/>
</dbReference>
<dbReference type="AlphaFoldDB" id="A0A3P3QT85"/>
<dbReference type="EMBL" id="RRCO01000007">
    <property type="protein sequence ID" value="RRJ24315.1"/>
    <property type="molecule type" value="Genomic_DNA"/>
</dbReference>
<keyword evidence="2" id="KW-1185">Reference proteome</keyword>
<dbReference type="InterPro" id="IPR011989">
    <property type="entry name" value="ARM-like"/>
</dbReference>
<protein>
    <submittedName>
        <fullName evidence="1">HEAT repeat domain-containing protein</fullName>
    </submittedName>
</protein>
<dbReference type="OrthoDB" id="5244891at2"/>
<dbReference type="Proteomes" id="UP000272490">
    <property type="component" value="Unassembled WGS sequence"/>
</dbReference>
<gene>
    <name evidence="1" type="ORF">EHV10_13010</name>
</gene>
<sequence length="217" mass="25365">MANKDEDKETLKELRKITKNKENWGGVIDDVANKLNENHSVIVKAKILWLLGEMGLNYPKQVEAYIIDIAFCLEDEHPKIRERAVNALGRIGRADKNLIIPYLDKIMKMRKDQADDVRLAFVWACENIATNAPELFCERMDLFYKMIQDKCVRVRIEAPEMFRVMGKRKPQYIKPYLEKLQWFAYNDTHPVVRIHSAGAIRITKRTLKESEDNAKDD</sequence>
<proteinExistence type="predicted"/>
<dbReference type="SUPFAM" id="SSF48371">
    <property type="entry name" value="ARM repeat"/>
    <property type="match status" value="1"/>
</dbReference>
<comment type="caution">
    <text evidence="1">The sequence shown here is derived from an EMBL/GenBank/DDBJ whole genome shotgun (WGS) entry which is preliminary data.</text>
</comment>
<accession>A0A3P3QT85</accession>
<reference evidence="1 2" key="1">
    <citation type="submission" date="2018-11" db="EMBL/GenBank/DDBJ databases">
        <title>Genome sequencing of Lachnoanaerobaculum sp. KCOM 2030 (= ChDC B114).</title>
        <authorList>
            <person name="Kook J.-K."/>
            <person name="Park S.-N."/>
            <person name="Lim Y.K."/>
        </authorList>
    </citation>
    <scope>NUCLEOTIDE SEQUENCE [LARGE SCALE GENOMIC DNA]</scope>
    <source>
        <strain evidence="1 2">KCOM 2030</strain>
    </source>
</reference>
<name>A0A3P3QT85_9FIRM</name>
<organism evidence="1 2">
    <name type="scientific">Lachnoanaerobaculum gingivalis</name>
    <dbReference type="NCBI Taxonomy" id="2490855"/>
    <lineage>
        <taxon>Bacteria</taxon>
        <taxon>Bacillati</taxon>
        <taxon>Bacillota</taxon>
        <taxon>Clostridia</taxon>
        <taxon>Lachnospirales</taxon>
        <taxon>Lachnospiraceae</taxon>
        <taxon>Lachnoanaerobaculum</taxon>
    </lineage>
</organism>
<evidence type="ECO:0000313" key="2">
    <source>
        <dbReference type="Proteomes" id="UP000272490"/>
    </source>
</evidence>
<evidence type="ECO:0000313" key="1">
    <source>
        <dbReference type="EMBL" id="RRJ24315.1"/>
    </source>
</evidence>